<dbReference type="SUPFAM" id="SSF55874">
    <property type="entry name" value="ATPase domain of HSP90 chaperone/DNA topoisomerase II/histidine kinase"/>
    <property type="match status" value="1"/>
</dbReference>
<keyword evidence="9" id="KW-0067">ATP-binding</keyword>
<evidence type="ECO:0000256" key="5">
    <source>
        <dbReference type="ARBA" id="ARBA00022553"/>
    </source>
</evidence>
<keyword evidence="13" id="KW-1133">Transmembrane helix</keyword>
<dbReference type="Pfam" id="PF00512">
    <property type="entry name" value="HisKA"/>
    <property type="match status" value="1"/>
</dbReference>
<dbReference type="SUPFAM" id="SSF55781">
    <property type="entry name" value="GAF domain-like"/>
    <property type="match status" value="1"/>
</dbReference>
<feature type="modified residue" description="4-aspartylphosphate" evidence="12">
    <location>
        <position position="797"/>
    </location>
</feature>
<dbReference type="PROSITE" id="PS50110">
    <property type="entry name" value="RESPONSE_REGULATORY"/>
    <property type="match status" value="2"/>
</dbReference>
<dbReference type="eggNOG" id="COG2205">
    <property type="taxonomic scope" value="Bacteria"/>
</dbReference>
<evidence type="ECO:0000256" key="7">
    <source>
        <dbReference type="ARBA" id="ARBA00022741"/>
    </source>
</evidence>
<keyword evidence="11 13" id="KW-0472">Membrane</keyword>
<evidence type="ECO:0000256" key="6">
    <source>
        <dbReference type="ARBA" id="ARBA00022679"/>
    </source>
</evidence>
<evidence type="ECO:0000313" key="17">
    <source>
        <dbReference type="Proteomes" id="UP000017746"/>
    </source>
</evidence>
<dbReference type="OrthoDB" id="9757990at2"/>
<dbReference type="InterPro" id="IPR003661">
    <property type="entry name" value="HisK_dim/P_dom"/>
</dbReference>
<dbReference type="CDD" id="cd00082">
    <property type="entry name" value="HisKA"/>
    <property type="match status" value="1"/>
</dbReference>
<evidence type="ECO:0000256" key="12">
    <source>
        <dbReference type="PROSITE-ProRule" id="PRU00169"/>
    </source>
</evidence>
<keyword evidence="7" id="KW-0547">Nucleotide-binding</keyword>
<dbReference type="SMART" id="SM00388">
    <property type="entry name" value="HisKA"/>
    <property type="match status" value="1"/>
</dbReference>
<accession>U5WBV6</accession>
<keyword evidence="13" id="KW-0812">Transmembrane</keyword>
<dbReference type="Gene3D" id="3.40.50.2300">
    <property type="match status" value="2"/>
</dbReference>
<name>U5WBV6_9ACTN</name>
<feature type="transmembrane region" description="Helical" evidence="13">
    <location>
        <begin position="154"/>
        <end position="175"/>
    </location>
</feature>
<keyword evidence="17" id="KW-1185">Reference proteome</keyword>
<dbReference type="eggNOG" id="COG0745">
    <property type="taxonomic scope" value="Bacteria"/>
</dbReference>
<dbReference type="Pfam" id="PF02518">
    <property type="entry name" value="HATPase_c"/>
    <property type="match status" value="1"/>
</dbReference>
<dbReference type="GO" id="GO:0009927">
    <property type="term" value="F:histidine phosphotransfer kinase activity"/>
    <property type="evidence" value="ECO:0007669"/>
    <property type="project" value="TreeGrafter"/>
</dbReference>
<evidence type="ECO:0000256" key="9">
    <source>
        <dbReference type="ARBA" id="ARBA00022840"/>
    </source>
</evidence>
<keyword evidence="6" id="KW-0808">Transferase</keyword>
<dbReference type="STRING" id="1246995.AFR_35925"/>
<keyword evidence="10" id="KW-0902">Two-component regulatory system</keyword>
<evidence type="ECO:0000259" key="14">
    <source>
        <dbReference type="PROSITE" id="PS50109"/>
    </source>
</evidence>
<dbReference type="FunFam" id="3.30.565.10:FF:000023">
    <property type="entry name" value="PAS domain-containing sensor histidine kinase"/>
    <property type="match status" value="1"/>
</dbReference>
<dbReference type="GO" id="GO:0000155">
    <property type="term" value="F:phosphorelay sensor kinase activity"/>
    <property type="evidence" value="ECO:0007669"/>
    <property type="project" value="InterPro"/>
</dbReference>
<dbReference type="PRINTS" id="PR00344">
    <property type="entry name" value="BCTRLSENSOR"/>
</dbReference>
<dbReference type="PATRIC" id="fig|1246995.3.peg.7272"/>
<evidence type="ECO:0000259" key="15">
    <source>
        <dbReference type="PROSITE" id="PS50110"/>
    </source>
</evidence>
<dbReference type="InterPro" id="IPR003594">
    <property type="entry name" value="HATPase_dom"/>
</dbReference>
<dbReference type="Pfam" id="PF00072">
    <property type="entry name" value="Response_reg"/>
    <property type="match status" value="2"/>
</dbReference>
<dbReference type="PANTHER" id="PTHR43047:SF72">
    <property type="entry name" value="OSMOSENSING HISTIDINE PROTEIN KINASE SLN1"/>
    <property type="match status" value="1"/>
</dbReference>
<evidence type="ECO:0000256" key="8">
    <source>
        <dbReference type="ARBA" id="ARBA00022777"/>
    </source>
</evidence>
<feature type="modified residue" description="4-aspartylphosphate" evidence="12">
    <location>
        <position position="677"/>
    </location>
</feature>
<keyword evidence="8 16" id="KW-0418">Kinase</keyword>
<dbReference type="Gene3D" id="3.30.565.10">
    <property type="entry name" value="Histidine kinase-like ATPase, C-terminal domain"/>
    <property type="match status" value="1"/>
</dbReference>
<proteinExistence type="predicted"/>
<dbReference type="GO" id="GO:0005524">
    <property type="term" value="F:ATP binding"/>
    <property type="evidence" value="ECO:0007669"/>
    <property type="project" value="UniProtKB-KW"/>
</dbReference>
<dbReference type="eggNOG" id="COG0784">
    <property type="taxonomic scope" value="Bacteria"/>
</dbReference>
<evidence type="ECO:0000256" key="10">
    <source>
        <dbReference type="ARBA" id="ARBA00023012"/>
    </source>
</evidence>
<dbReference type="InterPro" id="IPR011006">
    <property type="entry name" value="CheY-like_superfamily"/>
</dbReference>
<dbReference type="SUPFAM" id="SSF47384">
    <property type="entry name" value="Homodimeric domain of signal transducing histidine kinase"/>
    <property type="match status" value="1"/>
</dbReference>
<organism evidence="16 17">
    <name type="scientific">Actinoplanes friuliensis DSM 7358</name>
    <dbReference type="NCBI Taxonomy" id="1246995"/>
    <lineage>
        <taxon>Bacteria</taxon>
        <taxon>Bacillati</taxon>
        <taxon>Actinomycetota</taxon>
        <taxon>Actinomycetes</taxon>
        <taxon>Micromonosporales</taxon>
        <taxon>Micromonosporaceae</taxon>
        <taxon>Actinoplanes</taxon>
    </lineage>
</organism>
<dbReference type="GO" id="GO:0005886">
    <property type="term" value="C:plasma membrane"/>
    <property type="evidence" value="ECO:0007669"/>
    <property type="project" value="UniProtKB-SubCell"/>
</dbReference>
<dbReference type="InterPro" id="IPR004358">
    <property type="entry name" value="Sig_transdc_His_kin-like_C"/>
</dbReference>
<feature type="transmembrane region" description="Helical" evidence="13">
    <location>
        <begin position="95"/>
        <end position="113"/>
    </location>
</feature>
<dbReference type="InterPro" id="IPR036097">
    <property type="entry name" value="HisK_dim/P_sf"/>
</dbReference>
<evidence type="ECO:0000256" key="3">
    <source>
        <dbReference type="ARBA" id="ARBA00012438"/>
    </source>
</evidence>
<dbReference type="SUPFAM" id="SSF52172">
    <property type="entry name" value="CheY-like"/>
    <property type="match status" value="2"/>
</dbReference>
<feature type="domain" description="Response regulatory" evidence="15">
    <location>
        <begin position="748"/>
        <end position="859"/>
    </location>
</feature>
<dbReference type="PANTHER" id="PTHR43047">
    <property type="entry name" value="TWO-COMPONENT HISTIDINE PROTEIN KINASE"/>
    <property type="match status" value="1"/>
</dbReference>
<evidence type="ECO:0000256" key="4">
    <source>
        <dbReference type="ARBA" id="ARBA00022475"/>
    </source>
</evidence>
<protein>
    <recommendedName>
        <fullName evidence="3">histidine kinase</fullName>
        <ecNumber evidence="3">2.7.13.3</ecNumber>
    </recommendedName>
</protein>
<dbReference type="CDD" id="cd17574">
    <property type="entry name" value="REC_OmpR"/>
    <property type="match status" value="1"/>
</dbReference>
<evidence type="ECO:0000256" key="13">
    <source>
        <dbReference type="SAM" id="Phobius"/>
    </source>
</evidence>
<dbReference type="HOGENOM" id="CLU_327518_0_0_11"/>
<sequence length="883" mass="93923">MSTDWSPQVLLAAEFMFAVLFLRALAGYLRRRDPLQRDVTLVFMPCMVLFCTDIARRINQENLPYWVGAVTLATVLAQPYLTVRLAARLRQVPRWLDLTVLVVFVTTAAPLVFAPRPRPPEQWGLAVIGFIGGELVAAYLLYGKARTRTGANRARLLTAAGATLAFGAMIALLGIGSVPGTNPAFDTANRVLALICGVGYLIAFVPPRWLRRAFSATAAQSVTERLLRAPVESPEQVWQIYAEMMRVQTGADAVSVLMPRPDGMLVPAAYAGPSISPPEDLGFADVTALIRAGKPARLREADDALVAHFGDDLGDDFVTVLSMPVPPDAEGAVLLFNRHRSLFSDDDLRLLAALGGQAGILAERQAVTAAHRRMATELSASVEALTRASQAKSSFLANMSHELRTPLNAIIGFSDLMRLEEPDGDRRRVPAEWVDHIHTSGRHLLGLINDILDLAKVESGRLELRLAPLRVDSAINELLTGLSPLLTTKHLTVTTALPEATALADRVRFRQIVENLLSNAIKFTPEGGSIFVSAVAAGDFVEITVADTGVGIAEEDQEKVFEEFQQVGDPDRQRAGTGLGLALTKRLVAAHEGEITLTSVPDEGSAFTVKLPAAPILQFEEGPDAGARVLLVEDDPQSAELLSTQLVGAGYHVDVAGSGEAGLTAAGAHPPDAIVLDVALPGIDGFEVIRRLKADPRLAEIPVFFATIIDERQAGLALGADDYFIKPVDQAALLGALAKKIAHRPTPRVLVVENDNEIRQAIEDGLRAGGADVVACADGRDGLALSREGHFDLIVCDMQSPEVDGFSMLAAMEQDPATRHTPVLGLTAAAGVEREPGDTAPLVATAMAGGVVATAMAGGAGWETLAPLLGGSGTAANDKKENP</sequence>
<dbReference type="InterPro" id="IPR029016">
    <property type="entry name" value="GAF-like_dom_sf"/>
</dbReference>
<dbReference type="InterPro" id="IPR001789">
    <property type="entry name" value="Sig_transdc_resp-reg_receiver"/>
</dbReference>
<gene>
    <name evidence="16" type="ORF">AFR_35925</name>
</gene>
<evidence type="ECO:0000256" key="1">
    <source>
        <dbReference type="ARBA" id="ARBA00000085"/>
    </source>
</evidence>
<dbReference type="KEGG" id="afs:AFR_35925"/>
<keyword evidence="4" id="KW-1003">Cell membrane</keyword>
<comment type="catalytic activity">
    <reaction evidence="1">
        <text>ATP + protein L-histidine = ADP + protein N-phospho-L-histidine.</text>
        <dbReference type="EC" id="2.7.13.3"/>
    </reaction>
</comment>
<feature type="domain" description="Response regulatory" evidence="15">
    <location>
        <begin position="628"/>
        <end position="741"/>
    </location>
</feature>
<dbReference type="EC" id="2.7.13.3" evidence="3"/>
<feature type="transmembrane region" description="Helical" evidence="13">
    <location>
        <begin position="6"/>
        <end position="26"/>
    </location>
</feature>
<feature type="transmembrane region" description="Helical" evidence="13">
    <location>
        <begin position="125"/>
        <end position="142"/>
    </location>
</feature>
<comment type="subcellular location">
    <subcellularLocation>
        <location evidence="2">Cell membrane</location>
    </subcellularLocation>
</comment>
<feature type="domain" description="Histidine kinase" evidence="14">
    <location>
        <begin position="398"/>
        <end position="615"/>
    </location>
</feature>
<dbReference type="EMBL" id="CP006272">
    <property type="protein sequence ID" value="AGZ45441.1"/>
    <property type="molecule type" value="Genomic_DNA"/>
</dbReference>
<dbReference type="InterPro" id="IPR036890">
    <property type="entry name" value="HATPase_C_sf"/>
</dbReference>
<evidence type="ECO:0000256" key="2">
    <source>
        <dbReference type="ARBA" id="ARBA00004236"/>
    </source>
</evidence>
<dbReference type="Gene3D" id="3.30.450.40">
    <property type="match status" value="1"/>
</dbReference>
<dbReference type="CDD" id="cd16922">
    <property type="entry name" value="HATPase_EvgS-ArcB-TorS-like"/>
    <property type="match status" value="1"/>
</dbReference>
<keyword evidence="5 12" id="KW-0597">Phosphoprotein</keyword>
<dbReference type="Gene3D" id="1.10.287.130">
    <property type="match status" value="1"/>
</dbReference>
<feature type="transmembrane region" description="Helical" evidence="13">
    <location>
        <begin position="38"/>
        <end position="58"/>
    </location>
</feature>
<dbReference type="SMART" id="SM00387">
    <property type="entry name" value="HATPase_c"/>
    <property type="match status" value="1"/>
</dbReference>
<dbReference type="PROSITE" id="PS50109">
    <property type="entry name" value="HIS_KIN"/>
    <property type="match status" value="1"/>
</dbReference>
<evidence type="ECO:0000313" key="16">
    <source>
        <dbReference type="EMBL" id="AGZ45441.1"/>
    </source>
</evidence>
<evidence type="ECO:0000256" key="11">
    <source>
        <dbReference type="ARBA" id="ARBA00023136"/>
    </source>
</evidence>
<dbReference type="InterPro" id="IPR005467">
    <property type="entry name" value="His_kinase_dom"/>
</dbReference>
<dbReference type="RefSeq" id="WP_023561777.1">
    <property type="nucleotide sequence ID" value="NC_022657.1"/>
</dbReference>
<feature type="transmembrane region" description="Helical" evidence="13">
    <location>
        <begin position="64"/>
        <end position="83"/>
    </location>
</feature>
<reference evidence="16 17" key="1">
    <citation type="journal article" date="2014" name="J. Biotechnol.">
        <title>Complete genome sequence of the actinobacterium Actinoplanes friuliensis HAG 010964, producer of the lipopeptide antibiotic friulimycin.</title>
        <authorList>
            <person name="Ruckert C."/>
            <person name="Szczepanowski R."/>
            <person name="Albersmeier A."/>
            <person name="Goesmann A."/>
            <person name="Fischer N."/>
            <person name="Steinkamper A."/>
            <person name="Puhler A."/>
            <person name="Biener R."/>
            <person name="Schwartz D."/>
            <person name="Kalinowski J."/>
        </authorList>
    </citation>
    <scope>NUCLEOTIDE SEQUENCE [LARGE SCALE GENOMIC DNA]</scope>
    <source>
        <strain evidence="16 17">DSM 7358</strain>
    </source>
</reference>
<dbReference type="Proteomes" id="UP000017746">
    <property type="component" value="Chromosome"/>
</dbReference>
<dbReference type="SMART" id="SM00448">
    <property type="entry name" value="REC"/>
    <property type="match status" value="2"/>
</dbReference>
<dbReference type="AlphaFoldDB" id="U5WBV6"/>